<dbReference type="EMBL" id="CP014501">
    <property type="protein sequence ID" value="ANB13277.1"/>
    <property type="molecule type" value="Genomic_DNA"/>
</dbReference>
<feature type="transmembrane region" description="Helical" evidence="6">
    <location>
        <begin position="429"/>
        <end position="455"/>
    </location>
</feature>
<feature type="transmembrane region" description="Helical" evidence="6">
    <location>
        <begin position="404"/>
        <end position="423"/>
    </location>
</feature>
<feature type="transmembrane region" description="Helical" evidence="6">
    <location>
        <begin position="231"/>
        <end position="253"/>
    </location>
</feature>
<accession>A0A161HK49</accession>
<keyword evidence="3 6" id="KW-1133">Transmembrane helix</keyword>
<evidence type="ECO:0000313" key="9">
    <source>
        <dbReference type="Proteomes" id="UP000189580"/>
    </source>
</evidence>
<evidence type="ECO:0000256" key="6">
    <source>
        <dbReference type="SAM" id="Phobius"/>
    </source>
</evidence>
<feature type="transmembrane region" description="Helical" evidence="6">
    <location>
        <begin position="378"/>
        <end position="397"/>
    </location>
</feature>
<dbReference type="GO" id="GO:0022857">
    <property type="term" value="F:transmembrane transporter activity"/>
    <property type="evidence" value="ECO:0007669"/>
    <property type="project" value="InterPro"/>
</dbReference>
<dbReference type="SUPFAM" id="SSF103473">
    <property type="entry name" value="MFS general substrate transporter"/>
    <property type="match status" value="2"/>
</dbReference>
<gene>
    <name evidence="8" type="primary">AMF1</name>
    <name evidence="8" type="ORF">AWJ20_1561</name>
</gene>
<dbReference type="PANTHER" id="PTHR42718:SF1">
    <property type="entry name" value="LOW AFFINITY AMMONIUM TRANSPORTER"/>
    <property type="match status" value="1"/>
</dbReference>
<proteinExistence type="predicted"/>
<feature type="transmembrane region" description="Helical" evidence="6">
    <location>
        <begin position="508"/>
        <end position="530"/>
    </location>
</feature>
<feature type="transmembrane region" description="Helical" evidence="6">
    <location>
        <begin position="273"/>
        <end position="290"/>
    </location>
</feature>
<feature type="transmembrane region" description="Helical" evidence="6">
    <location>
        <begin position="111"/>
        <end position="129"/>
    </location>
</feature>
<feature type="transmembrane region" description="Helical" evidence="6">
    <location>
        <begin position="202"/>
        <end position="225"/>
    </location>
</feature>
<dbReference type="GeneID" id="30033377"/>
<evidence type="ECO:0000256" key="5">
    <source>
        <dbReference type="SAM" id="MobiDB-lite"/>
    </source>
</evidence>
<dbReference type="GO" id="GO:0016020">
    <property type="term" value="C:membrane"/>
    <property type="evidence" value="ECO:0007669"/>
    <property type="project" value="UniProtKB-SubCell"/>
</dbReference>
<name>A0A161HK49_9ASCO</name>
<reference evidence="8 9" key="1">
    <citation type="submission" date="2016-02" db="EMBL/GenBank/DDBJ databases">
        <title>Complete genome sequence and transcriptome regulation of the pentose utilising yeast Sugiyamaella lignohabitans.</title>
        <authorList>
            <person name="Bellasio M."/>
            <person name="Peymann A."/>
            <person name="Valli M."/>
            <person name="Sipitzky M."/>
            <person name="Graf A."/>
            <person name="Sauer M."/>
            <person name="Marx H."/>
            <person name="Mattanovich D."/>
        </authorList>
    </citation>
    <scope>NUCLEOTIDE SEQUENCE [LARGE SCALE GENOMIC DNA]</scope>
    <source>
        <strain evidence="8 9">CBS 10342</strain>
    </source>
</reference>
<evidence type="ECO:0000256" key="3">
    <source>
        <dbReference type="ARBA" id="ARBA00022989"/>
    </source>
</evidence>
<dbReference type="InterPro" id="IPR011701">
    <property type="entry name" value="MFS"/>
</dbReference>
<evidence type="ECO:0000313" key="8">
    <source>
        <dbReference type="EMBL" id="ANB13277.1"/>
    </source>
</evidence>
<feature type="transmembrane region" description="Helical" evidence="6">
    <location>
        <begin position="337"/>
        <end position="358"/>
    </location>
</feature>
<feature type="transmembrane region" description="Helical" evidence="6">
    <location>
        <begin position="72"/>
        <end position="91"/>
    </location>
</feature>
<dbReference type="Gene3D" id="1.20.1250.20">
    <property type="entry name" value="MFS general substrate transporter like domains"/>
    <property type="match status" value="2"/>
</dbReference>
<feature type="region of interest" description="Disordered" evidence="5">
    <location>
        <begin position="22"/>
        <end position="62"/>
    </location>
</feature>
<dbReference type="Pfam" id="PF07690">
    <property type="entry name" value="MFS_1"/>
    <property type="match status" value="1"/>
</dbReference>
<feature type="transmembrane region" description="Helical" evidence="6">
    <location>
        <begin position="141"/>
        <end position="161"/>
    </location>
</feature>
<keyword evidence="4 6" id="KW-0472">Membrane</keyword>
<feature type="compositionally biased region" description="Polar residues" evidence="5">
    <location>
        <begin position="37"/>
        <end position="54"/>
    </location>
</feature>
<evidence type="ECO:0000259" key="7">
    <source>
        <dbReference type="PROSITE" id="PS50850"/>
    </source>
</evidence>
<sequence length="538" mass="57559">MSKEASFSGEDAICASVIKDKPVSPMGVGETDGINPRTVSPTSFESLGEPSNSSVEKHGDDRPPNMSLLHELAFVGVIISSQIVTQVGVGQGLAPMKIVGEHFGQYDAGKLSWYVAAYSLTVGTFIIACGRAGDMYSHKKLFLFGYAWLSLWALLSGISSYSNSVFFDICRGLQGIGPAFLLPNGLAILGRAYHTPGRRKHLAFASFGAVAPFGCCVGAIFAALFAQLVKIWALAYYVMAGVGLLMTIASYFVIPDEDKEEFAREAAGQKFDYYGAIAGIGGLILINVAWNQGPVVGWQVPYVYILLIIGFLFMAAFIVIELTVAQPLIPLKEMSPATIRILSTIALGWATFGIWLVYLWSFCLDVRHESPIEVGVQFLPTIVAGFCAAGLTAFLFGRHVEPTVMMVIALIGFCIPSILLATMPVHQTYWSALFVSFLIAPFGMDISFPTATIMLSNAVPRNRQGIAGSLVATVVNYAISIGLGIAGTVVRQLSPGQDPQSLLHGIRIAAYVGVGLSGAGIVLALIEVFLHRKVPKGL</sequence>
<evidence type="ECO:0000256" key="2">
    <source>
        <dbReference type="ARBA" id="ARBA00022692"/>
    </source>
</evidence>
<dbReference type="PROSITE" id="PS50850">
    <property type="entry name" value="MFS"/>
    <property type="match status" value="1"/>
</dbReference>
<dbReference type="KEGG" id="slb:AWJ20_1561"/>
<dbReference type="RefSeq" id="XP_018735754.1">
    <property type="nucleotide sequence ID" value="XM_018878452.1"/>
</dbReference>
<evidence type="ECO:0000256" key="1">
    <source>
        <dbReference type="ARBA" id="ARBA00004141"/>
    </source>
</evidence>
<dbReference type="PANTHER" id="PTHR42718">
    <property type="entry name" value="MAJOR FACILITATOR SUPERFAMILY MULTIDRUG TRANSPORTER MFSC"/>
    <property type="match status" value="1"/>
</dbReference>
<feature type="domain" description="Major facilitator superfamily (MFS) profile" evidence="7">
    <location>
        <begin position="69"/>
        <end position="535"/>
    </location>
</feature>
<evidence type="ECO:0000256" key="4">
    <source>
        <dbReference type="ARBA" id="ARBA00023136"/>
    </source>
</evidence>
<dbReference type="CDD" id="cd17476">
    <property type="entry name" value="MFS_Amf1_MDR_like"/>
    <property type="match status" value="1"/>
</dbReference>
<protein>
    <submittedName>
        <fullName evidence="8">Amf1p</fullName>
    </submittedName>
</protein>
<keyword evidence="2 6" id="KW-0812">Transmembrane</keyword>
<feature type="transmembrane region" description="Helical" evidence="6">
    <location>
        <begin position="302"/>
        <end position="325"/>
    </location>
</feature>
<feature type="transmembrane region" description="Helical" evidence="6">
    <location>
        <begin position="467"/>
        <end position="488"/>
    </location>
</feature>
<dbReference type="Proteomes" id="UP000189580">
    <property type="component" value="Chromosome a"/>
</dbReference>
<dbReference type="OrthoDB" id="2130629at2759"/>
<keyword evidence="9" id="KW-1185">Reference proteome</keyword>
<dbReference type="InterPro" id="IPR036259">
    <property type="entry name" value="MFS_trans_sf"/>
</dbReference>
<dbReference type="AlphaFoldDB" id="A0A161HK49"/>
<dbReference type="InterPro" id="IPR020846">
    <property type="entry name" value="MFS_dom"/>
</dbReference>
<comment type="subcellular location">
    <subcellularLocation>
        <location evidence="1">Membrane</location>
        <topology evidence="1">Multi-pass membrane protein</topology>
    </subcellularLocation>
</comment>
<organism evidence="8 9">
    <name type="scientific">Sugiyamaella lignohabitans</name>
    <dbReference type="NCBI Taxonomy" id="796027"/>
    <lineage>
        <taxon>Eukaryota</taxon>
        <taxon>Fungi</taxon>
        <taxon>Dikarya</taxon>
        <taxon>Ascomycota</taxon>
        <taxon>Saccharomycotina</taxon>
        <taxon>Dipodascomycetes</taxon>
        <taxon>Dipodascales</taxon>
        <taxon>Trichomonascaceae</taxon>
        <taxon>Sugiyamaella</taxon>
    </lineage>
</organism>
<feature type="transmembrane region" description="Helical" evidence="6">
    <location>
        <begin position="173"/>
        <end position="190"/>
    </location>
</feature>